<dbReference type="PANTHER" id="PTHR24338:SF0">
    <property type="entry name" value="MUSCLE SEGMENTATION HOMEOBOX"/>
    <property type="match status" value="1"/>
</dbReference>
<feature type="domain" description="Homeobox" evidence="10">
    <location>
        <begin position="445"/>
        <end position="505"/>
    </location>
</feature>
<keyword evidence="13" id="KW-1185">Reference proteome</keyword>
<dbReference type="PANTHER" id="PTHR24338">
    <property type="entry name" value="HOMEOBOX PROTEIN MSX"/>
    <property type="match status" value="1"/>
</dbReference>
<dbReference type="GO" id="GO:0048598">
    <property type="term" value="P:embryonic morphogenesis"/>
    <property type="evidence" value="ECO:0007669"/>
    <property type="project" value="TreeGrafter"/>
</dbReference>
<dbReference type="InterPro" id="IPR009057">
    <property type="entry name" value="Homeodomain-like_sf"/>
</dbReference>
<dbReference type="Proteomes" id="UP000000673">
    <property type="component" value="Unassembled WGS sequence"/>
</dbReference>
<dbReference type="SMART" id="SM00389">
    <property type="entry name" value="HOX"/>
    <property type="match status" value="1"/>
</dbReference>
<dbReference type="InterPro" id="IPR017970">
    <property type="entry name" value="Homeobox_CS"/>
</dbReference>
<feature type="DNA-binding region" description="Homeobox" evidence="7">
    <location>
        <begin position="447"/>
        <end position="506"/>
    </location>
</feature>
<evidence type="ECO:0000313" key="11">
    <source>
        <dbReference type="EMBL" id="ETN60875.1"/>
    </source>
</evidence>
<reference evidence="11" key="3">
    <citation type="journal article" date="2013" name="Nucleic Acids Res.">
        <title>The genome of Anopheles darlingi, the main neotropical malaria vector.</title>
        <authorList>
            <person name="Marinotti O."/>
            <person name="Cerqueira G.C."/>
            <person name="de Almeida L.G."/>
            <person name="Ferro M.I."/>
            <person name="Loreto E.L."/>
            <person name="Zaha A."/>
            <person name="Teixeira S.M."/>
            <person name="Wespiser A.R."/>
            <person name="Almeida E Silva A."/>
            <person name="Schlindwein A.D."/>
            <person name="Pacheco A.C."/>
            <person name="Silva A.L."/>
            <person name="Graveley B.R."/>
            <person name="Walenz B.P."/>
            <person name="Lima Bde A."/>
            <person name="Ribeiro C.A."/>
            <person name="Nunes-Silva C.G."/>
            <person name="de Carvalho C.R."/>
            <person name="Soares C.M."/>
            <person name="de Menezes C.B."/>
            <person name="Matiolli C."/>
            <person name="Caffrey D."/>
            <person name="Araujo D.A."/>
            <person name="de Oliveira D.M."/>
            <person name="Golenbock D."/>
            <person name="Grisard E.C."/>
            <person name="Fantinatti-Garboggini F."/>
            <person name="de Carvalho F.M."/>
            <person name="Barcellos F.G."/>
            <person name="Prosdocimi F."/>
            <person name="May G."/>
            <person name="Azevedo Junior G.M."/>
            <person name="Guimaraes G.M."/>
            <person name="Goldman G.H."/>
            <person name="Padilha I.Q."/>
            <person name="Batista Jda S."/>
            <person name="Ferro J.A."/>
            <person name="Ribeiro J.M."/>
            <person name="Fietto J.L."/>
            <person name="Dabbas K.M."/>
            <person name="Cerdeira L."/>
            <person name="Agnez-Lima L.F."/>
            <person name="Brocchi M."/>
            <person name="de Carvalho M.O."/>
            <person name="Teixeira Mde M."/>
            <person name="Diniz Maia Mde M."/>
            <person name="Goldman M.H."/>
            <person name="Cruz Schneider M.P."/>
            <person name="Felipe M.S."/>
            <person name="Hungria M."/>
            <person name="Nicolas M.F."/>
            <person name="Pereira M."/>
            <person name="Montes M.A."/>
            <person name="Cantao M.E."/>
            <person name="Vincentz M."/>
            <person name="Rafael M.S."/>
            <person name="Silverman N."/>
            <person name="Stoco P.H."/>
            <person name="Souza R.C."/>
            <person name="Vicentini R."/>
            <person name="Gazzinelli R.T."/>
            <person name="Neves Rde O."/>
            <person name="Silva R."/>
            <person name="Astolfi-Filho S."/>
            <person name="Maciel T.E."/>
            <person name="Urmenyi T.P."/>
            <person name="Tadei W.P."/>
            <person name="Camargo E.P."/>
            <person name="de Vasconcelos A.T."/>
        </authorList>
    </citation>
    <scope>NUCLEOTIDE SEQUENCE</scope>
</reference>
<dbReference type="GO" id="GO:0005634">
    <property type="term" value="C:nucleus"/>
    <property type="evidence" value="ECO:0007669"/>
    <property type="project" value="UniProtKB-SubCell"/>
</dbReference>
<dbReference type="eggNOG" id="KOG0492">
    <property type="taxonomic scope" value="Eukaryota"/>
</dbReference>
<evidence type="ECO:0000256" key="1">
    <source>
        <dbReference type="ARBA" id="ARBA00004123"/>
    </source>
</evidence>
<dbReference type="GO" id="GO:0000977">
    <property type="term" value="F:RNA polymerase II transcription regulatory region sequence-specific DNA binding"/>
    <property type="evidence" value="ECO:0007669"/>
    <property type="project" value="TreeGrafter"/>
</dbReference>
<comment type="subcellular location">
    <subcellularLocation>
        <location evidence="1 7 8">Nucleus</location>
    </subcellularLocation>
</comment>
<dbReference type="GO" id="GO:0000981">
    <property type="term" value="F:DNA-binding transcription factor activity, RNA polymerase II-specific"/>
    <property type="evidence" value="ECO:0007669"/>
    <property type="project" value="InterPro"/>
</dbReference>
<evidence type="ECO:0000256" key="2">
    <source>
        <dbReference type="ARBA" id="ARBA00022473"/>
    </source>
</evidence>
<dbReference type="PROSITE" id="PS00027">
    <property type="entry name" value="HOMEOBOX_1"/>
    <property type="match status" value="1"/>
</dbReference>
<evidence type="ECO:0000256" key="3">
    <source>
        <dbReference type="ARBA" id="ARBA00023125"/>
    </source>
</evidence>
<dbReference type="STRING" id="43151.W5JDB0"/>
<feature type="compositionally biased region" description="Basic and acidic residues" evidence="9">
    <location>
        <begin position="338"/>
        <end position="356"/>
    </location>
</feature>
<evidence type="ECO:0000256" key="8">
    <source>
        <dbReference type="RuleBase" id="RU000682"/>
    </source>
</evidence>
<dbReference type="PROSITE" id="PS50071">
    <property type="entry name" value="HOMEOBOX_2"/>
    <property type="match status" value="1"/>
</dbReference>
<dbReference type="OMA" id="PAKNERH"/>
<evidence type="ECO:0000313" key="13">
    <source>
        <dbReference type="Proteomes" id="UP000000673"/>
    </source>
</evidence>
<feature type="compositionally biased region" description="Low complexity" evidence="9">
    <location>
        <begin position="128"/>
        <end position="138"/>
    </location>
</feature>
<evidence type="ECO:0000313" key="12">
    <source>
        <dbReference type="EnsemblMetazoa" id="ADAC007489-PA"/>
    </source>
</evidence>
<keyword evidence="2" id="KW-0217">Developmental protein</keyword>
<dbReference type="SUPFAM" id="SSF46689">
    <property type="entry name" value="Homeodomain-like"/>
    <property type="match status" value="1"/>
</dbReference>
<evidence type="ECO:0000256" key="9">
    <source>
        <dbReference type="SAM" id="MobiDB-lite"/>
    </source>
</evidence>
<comment type="similarity">
    <text evidence="6">Belongs to the Msh homeobox family.</text>
</comment>
<evidence type="ECO:0000256" key="4">
    <source>
        <dbReference type="ARBA" id="ARBA00023155"/>
    </source>
</evidence>
<reference evidence="12" key="4">
    <citation type="submission" date="2015-06" db="UniProtKB">
        <authorList>
            <consortium name="EnsemblMetazoa"/>
        </authorList>
    </citation>
    <scope>IDENTIFICATION</scope>
</reference>
<dbReference type="InterPro" id="IPR050674">
    <property type="entry name" value="Msh_Homeobox_Regulators"/>
</dbReference>
<protein>
    <recommendedName>
        <fullName evidence="10">Homeobox domain-containing protein</fullName>
    </recommendedName>
</protein>
<name>W5JDB0_ANODA</name>
<feature type="compositionally biased region" description="Low complexity" evidence="9">
    <location>
        <begin position="304"/>
        <end position="319"/>
    </location>
</feature>
<dbReference type="EnsemblMetazoa" id="ADAC007489-RA">
    <property type="protein sequence ID" value="ADAC007489-PA"/>
    <property type="gene ID" value="ADAC007489"/>
</dbReference>
<reference evidence="11 13" key="1">
    <citation type="journal article" date="2010" name="BMC Genomics">
        <title>Combination of measures distinguishes pre-miRNAs from other stem-loops in the genome of the newly sequenced Anopheles darlingi.</title>
        <authorList>
            <person name="Mendes N.D."/>
            <person name="Freitas A.T."/>
            <person name="Vasconcelos A.T."/>
            <person name="Sagot M.F."/>
        </authorList>
    </citation>
    <scope>NUCLEOTIDE SEQUENCE</scope>
</reference>
<feature type="compositionally biased region" description="Acidic residues" evidence="9">
    <location>
        <begin position="162"/>
        <end position="173"/>
    </location>
</feature>
<dbReference type="Gene3D" id="1.10.10.60">
    <property type="entry name" value="Homeodomain-like"/>
    <property type="match status" value="1"/>
</dbReference>
<dbReference type="VEuPathDB" id="VectorBase:ADAC007489"/>
<dbReference type="InterPro" id="IPR001356">
    <property type="entry name" value="HD"/>
</dbReference>
<evidence type="ECO:0000256" key="6">
    <source>
        <dbReference type="ARBA" id="ARBA00038425"/>
    </source>
</evidence>
<sequence length="543" mass="57845">MLKSSGMTVTPVRMAMTSPTVPMQQKSNSRISNFSVASLLADTRPKTPSSQHAIITTSITATTPTSTHTPPHLHLGHAHGGGGGGMGLLGAAMTTTTTTMTPLTTPPATLPGRSPEITRDLLLPANLSSQTTSSSSPRSQHDASSLKNVDVDRADTPHSLLESDDYDSNHDEEEDSIVDIEDMDQHDLDHTDHLSESGSGHHRGRKGSPGSPGSPSAMGLPHGASPQAALAAAAAAGGHVPIRPTPFSALAAAAAAWGGMAGGGVPWPGARQMPPFGPPGLFPGQGFGAGQLGGVSFVPLNRPPSSASPLAPSSALSSSDGYLLDPSAPVPNRKCRLDRRTDTGRWHRIRDDDQRRAKIAPGDGSPGSGQPIQRVVSKMREQRSGHITSSKTFRLSSLGLGRRRRLRRGVGVVTGMSNTTTNTTSSLRINDNEPPRIKCNLRKHKPNRKPRTPFTTQQLLSLEKKFREKQYLSIAERAEFSSSLRLTETQVKIWFQNRRAKAKRLQEAELEKIKMAALGRAPGAQLYMGYFHPSLMGGAMHLG</sequence>
<feature type="region of interest" description="Disordered" evidence="9">
    <location>
        <begin position="127"/>
        <end position="173"/>
    </location>
</feature>
<dbReference type="PRINTS" id="PR00024">
    <property type="entry name" value="HOMEOBOX"/>
</dbReference>
<reference evidence="11" key="2">
    <citation type="submission" date="2010-05" db="EMBL/GenBank/DDBJ databases">
        <authorList>
            <person name="Almeida L.G."/>
            <person name="Nicolas M.F."/>
            <person name="Souza R.C."/>
            <person name="Vasconcelos A.T.R."/>
        </authorList>
    </citation>
    <scope>NUCLEOTIDE SEQUENCE</scope>
</reference>
<dbReference type="AlphaFoldDB" id="W5JDB0"/>
<evidence type="ECO:0000259" key="10">
    <source>
        <dbReference type="PROSITE" id="PS50071"/>
    </source>
</evidence>
<evidence type="ECO:0000256" key="7">
    <source>
        <dbReference type="PROSITE-ProRule" id="PRU00108"/>
    </source>
</evidence>
<feature type="region of interest" description="Disordered" evidence="9">
    <location>
        <begin position="189"/>
        <end position="225"/>
    </location>
</feature>
<dbReference type="VEuPathDB" id="VectorBase:ADAR2_002494"/>
<keyword evidence="3 7" id="KW-0238">DNA-binding</keyword>
<gene>
    <name evidence="11" type="ORF">AND_007489</name>
</gene>
<evidence type="ECO:0000256" key="5">
    <source>
        <dbReference type="ARBA" id="ARBA00023242"/>
    </source>
</evidence>
<dbReference type="InterPro" id="IPR020479">
    <property type="entry name" value="HD_metazoa"/>
</dbReference>
<accession>W5JDB0</accession>
<organism evidence="11">
    <name type="scientific">Anopheles darlingi</name>
    <name type="common">Mosquito</name>
    <dbReference type="NCBI Taxonomy" id="43151"/>
    <lineage>
        <taxon>Eukaryota</taxon>
        <taxon>Metazoa</taxon>
        <taxon>Ecdysozoa</taxon>
        <taxon>Arthropoda</taxon>
        <taxon>Hexapoda</taxon>
        <taxon>Insecta</taxon>
        <taxon>Pterygota</taxon>
        <taxon>Neoptera</taxon>
        <taxon>Endopterygota</taxon>
        <taxon>Diptera</taxon>
        <taxon>Nematocera</taxon>
        <taxon>Culicoidea</taxon>
        <taxon>Culicidae</taxon>
        <taxon>Anophelinae</taxon>
        <taxon>Anopheles</taxon>
    </lineage>
</organism>
<keyword evidence="5 7" id="KW-0539">Nucleus</keyword>
<dbReference type="CDD" id="cd00086">
    <property type="entry name" value="homeodomain"/>
    <property type="match status" value="1"/>
</dbReference>
<dbReference type="EMBL" id="ADMH02001851">
    <property type="protein sequence ID" value="ETN60875.1"/>
    <property type="molecule type" value="Genomic_DNA"/>
</dbReference>
<keyword evidence="4 7" id="KW-0371">Homeobox</keyword>
<feature type="region of interest" description="Disordered" evidence="9">
    <location>
        <begin position="304"/>
        <end position="372"/>
    </location>
</feature>
<dbReference type="Pfam" id="PF00046">
    <property type="entry name" value="Homeodomain"/>
    <property type="match status" value="1"/>
</dbReference>
<dbReference type="FunCoup" id="W5JDB0">
    <property type="interactions" value="53"/>
</dbReference>
<proteinExistence type="inferred from homology"/>
<dbReference type="HOGENOM" id="CLU_041724_0_0_1"/>